<dbReference type="EMBL" id="JADGJW010001963">
    <property type="protein sequence ID" value="KAJ3200140.1"/>
    <property type="molecule type" value="Genomic_DNA"/>
</dbReference>
<sequence>MPEIWFQLVDSEGNPYNKTSPSTILVQQDTNINVLRKLIKVECSNNLSHIDAVDLKIYESVAKLRDNSPINPKTLVLKLDNTEDLVVV</sequence>
<dbReference type="Proteomes" id="UP001211065">
    <property type="component" value="Unassembled WGS sequence"/>
</dbReference>
<protein>
    <submittedName>
        <fullName evidence="1">Uncharacterized protein</fullName>
    </submittedName>
</protein>
<organism evidence="1 2">
    <name type="scientific">Clydaea vesicula</name>
    <dbReference type="NCBI Taxonomy" id="447962"/>
    <lineage>
        <taxon>Eukaryota</taxon>
        <taxon>Fungi</taxon>
        <taxon>Fungi incertae sedis</taxon>
        <taxon>Chytridiomycota</taxon>
        <taxon>Chytridiomycota incertae sedis</taxon>
        <taxon>Chytridiomycetes</taxon>
        <taxon>Lobulomycetales</taxon>
        <taxon>Lobulomycetaceae</taxon>
        <taxon>Clydaea</taxon>
    </lineage>
</organism>
<evidence type="ECO:0000313" key="1">
    <source>
        <dbReference type="EMBL" id="KAJ3200140.1"/>
    </source>
</evidence>
<gene>
    <name evidence="1" type="ORF">HK099_002805</name>
</gene>
<accession>A0AAD5TUZ9</accession>
<comment type="caution">
    <text evidence="1">The sequence shown here is derived from an EMBL/GenBank/DDBJ whole genome shotgun (WGS) entry which is preliminary data.</text>
</comment>
<name>A0AAD5TUZ9_9FUNG</name>
<feature type="non-terminal residue" evidence="1">
    <location>
        <position position="88"/>
    </location>
</feature>
<dbReference type="AlphaFoldDB" id="A0AAD5TUZ9"/>
<evidence type="ECO:0000313" key="2">
    <source>
        <dbReference type="Proteomes" id="UP001211065"/>
    </source>
</evidence>
<reference evidence="1" key="1">
    <citation type="submission" date="2020-05" db="EMBL/GenBank/DDBJ databases">
        <title>Phylogenomic resolution of chytrid fungi.</title>
        <authorList>
            <person name="Stajich J.E."/>
            <person name="Amses K."/>
            <person name="Simmons R."/>
            <person name="Seto K."/>
            <person name="Myers J."/>
            <person name="Bonds A."/>
            <person name="Quandt C.A."/>
            <person name="Barry K."/>
            <person name="Liu P."/>
            <person name="Grigoriev I."/>
            <person name="Longcore J.E."/>
            <person name="James T.Y."/>
        </authorList>
    </citation>
    <scope>NUCLEOTIDE SEQUENCE</scope>
    <source>
        <strain evidence="1">JEL0476</strain>
    </source>
</reference>
<keyword evidence="2" id="KW-1185">Reference proteome</keyword>
<proteinExistence type="predicted"/>